<gene>
    <name evidence="2" type="ORF">Q7C36_003298</name>
</gene>
<evidence type="ECO:0000313" key="3">
    <source>
        <dbReference type="Proteomes" id="UP001187315"/>
    </source>
</evidence>
<dbReference type="AlphaFoldDB" id="A0AA88NV92"/>
<organism evidence="2 3">
    <name type="scientific">Tachysurus vachellii</name>
    <name type="common">Darkbarbel catfish</name>
    <name type="synonym">Pelteobagrus vachellii</name>
    <dbReference type="NCBI Taxonomy" id="175792"/>
    <lineage>
        <taxon>Eukaryota</taxon>
        <taxon>Metazoa</taxon>
        <taxon>Chordata</taxon>
        <taxon>Craniata</taxon>
        <taxon>Vertebrata</taxon>
        <taxon>Euteleostomi</taxon>
        <taxon>Actinopterygii</taxon>
        <taxon>Neopterygii</taxon>
        <taxon>Teleostei</taxon>
        <taxon>Ostariophysi</taxon>
        <taxon>Siluriformes</taxon>
        <taxon>Bagridae</taxon>
        <taxon>Tachysurus</taxon>
    </lineage>
</organism>
<feature type="region of interest" description="Disordered" evidence="1">
    <location>
        <begin position="1"/>
        <end position="70"/>
    </location>
</feature>
<protein>
    <submittedName>
        <fullName evidence="2">Uncharacterized protein</fullName>
    </submittedName>
</protein>
<evidence type="ECO:0000313" key="2">
    <source>
        <dbReference type="EMBL" id="KAK2864144.1"/>
    </source>
</evidence>
<comment type="caution">
    <text evidence="2">The sequence shown here is derived from an EMBL/GenBank/DDBJ whole genome shotgun (WGS) entry which is preliminary data.</text>
</comment>
<accession>A0AA88NV92</accession>
<dbReference type="EMBL" id="JAVHJS010000003">
    <property type="protein sequence ID" value="KAK2864144.1"/>
    <property type="molecule type" value="Genomic_DNA"/>
</dbReference>
<feature type="compositionally biased region" description="Low complexity" evidence="1">
    <location>
        <begin position="1"/>
        <end position="22"/>
    </location>
</feature>
<feature type="compositionally biased region" description="Basic and acidic residues" evidence="1">
    <location>
        <begin position="37"/>
        <end position="47"/>
    </location>
</feature>
<evidence type="ECO:0000256" key="1">
    <source>
        <dbReference type="SAM" id="MobiDB-lite"/>
    </source>
</evidence>
<proteinExistence type="predicted"/>
<keyword evidence="3" id="KW-1185">Reference proteome</keyword>
<name>A0AA88NV92_TACVA</name>
<sequence length="117" mass="12541">MEGLTPTSLSSAPSLTALYTSAHSPPSAAHLPKKQHDKAQEGRERASRAGASHNASVTVETHVYGEEDPGGGALVWTSQCMSSELAHVQRQTAKSELCQHHAQSQCQLRSRLLSPRT</sequence>
<dbReference type="Proteomes" id="UP001187315">
    <property type="component" value="Unassembled WGS sequence"/>
</dbReference>
<reference evidence="2" key="1">
    <citation type="submission" date="2023-08" db="EMBL/GenBank/DDBJ databases">
        <title>Pelteobagrus vachellii genome.</title>
        <authorList>
            <person name="Liu H."/>
        </authorList>
    </citation>
    <scope>NUCLEOTIDE SEQUENCE</scope>
    <source>
        <strain evidence="2">PRFRI_2022a</strain>
        <tissue evidence="2">Muscle</tissue>
    </source>
</reference>